<comment type="caution">
    <text evidence="1">The sequence shown here is derived from an EMBL/GenBank/DDBJ whole genome shotgun (WGS) entry which is preliminary data.</text>
</comment>
<protein>
    <submittedName>
        <fullName evidence="1">Uncharacterized protein</fullName>
    </submittedName>
</protein>
<dbReference type="OrthoDB" id="8480837at2"/>
<name>A0A2S4M901_9BURK</name>
<dbReference type="EMBL" id="PQGA01000007">
    <property type="protein sequence ID" value="POR51079.1"/>
    <property type="molecule type" value="Genomic_DNA"/>
</dbReference>
<proteinExistence type="predicted"/>
<keyword evidence="2" id="KW-1185">Reference proteome</keyword>
<accession>A0A2S4M901</accession>
<evidence type="ECO:0000313" key="2">
    <source>
        <dbReference type="Proteomes" id="UP000237381"/>
    </source>
</evidence>
<organism evidence="1 2">
    <name type="scientific">Paraburkholderia eburnea</name>
    <dbReference type="NCBI Taxonomy" id="1189126"/>
    <lineage>
        <taxon>Bacteria</taxon>
        <taxon>Pseudomonadati</taxon>
        <taxon>Pseudomonadota</taxon>
        <taxon>Betaproteobacteria</taxon>
        <taxon>Burkholderiales</taxon>
        <taxon>Burkholderiaceae</taxon>
        <taxon>Paraburkholderia</taxon>
    </lineage>
</organism>
<dbReference type="AlphaFoldDB" id="A0A2S4M901"/>
<reference evidence="1 2" key="1">
    <citation type="submission" date="2018-01" db="EMBL/GenBank/DDBJ databases">
        <title>Genomic Encyclopedia of Type Strains, Phase III (KMG-III): the genomes of soil and plant-associated and newly described type strains.</title>
        <authorList>
            <person name="Whitman W."/>
        </authorList>
    </citation>
    <scope>NUCLEOTIDE SEQUENCE [LARGE SCALE GENOMIC DNA]</scope>
    <source>
        <strain evidence="1 2">JCM 18070</strain>
    </source>
</reference>
<evidence type="ECO:0000313" key="1">
    <source>
        <dbReference type="EMBL" id="POR51079.1"/>
    </source>
</evidence>
<dbReference type="RefSeq" id="WP_103705058.1">
    <property type="nucleotide sequence ID" value="NZ_PQGA01000007.1"/>
</dbReference>
<sequence>MPENHFPTGSELNQPQHRRLTVELYEQMRNAIFAEFPEDVEELEVRCERTGTVATISGAVTDTTGQLSADDFWTRMGDKPLFTNMSVEAGRPAEAAWALGLFPDWRELASSGWNIVDLGAGNARADSRFSVSGSLAQSFYAQKRGFSVPLTDGRMFQMPKTATFRLYMMQQLARWLARESGGEPNYPNASNVLEWLVNELAPYQPIAKVRAAVEKLATQFGLGWGVTTVLHGLMDLGFWVVKPDVHLVRSVALLGCLNDSAAALSNPEKYLSHPDTLFEVVDVCRRFAPLITPLPQSQHKSIREVDIVLMRASYRSIVDRYVNDSGEGKPDDADCETVSMV</sequence>
<dbReference type="Proteomes" id="UP000237381">
    <property type="component" value="Unassembled WGS sequence"/>
</dbReference>
<gene>
    <name evidence="1" type="ORF">B0G62_107106</name>
</gene>